<dbReference type="Proteomes" id="UP000198662">
    <property type="component" value="Unassembled WGS sequence"/>
</dbReference>
<evidence type="ECO:0000313" key="1">
    <source>
        <dbReference type="EMBL" id="SDL01472.1"/>
    </source>
</evidence>
<reference evidence="2" key="1">
    <citation type="submission" date="2016-10" db="EMBL/GenBank/DDBJ databases">
        <authorList>
            <person name="Varghese N."/>
            <person name="Submissions S."/>
        </authorList>
    </citation>
    <scope>NUCLEOTIDE SEQUENCE [LARGE SCALE GENOMIC DNA]</scope>
    <source>
        <strain evidence="2">CGMCC 4.3147</strain>
    </source>
</reference>
<accession>A0A1G9GLI2</accession>
<evidence type="ECO:0000313" key="2">
    <source>
        <dbReference type="Proteomes" id="UP000198662"/>
    </source>
</evidence>
<dbReference type="InterPro" id="IPR011990">
    <property type="entry name" value="TPR-like_helical_dom_sf"/>
</dbReference>
<dbReference type="Gene3D" id="1.25.40.10">
    <property type="entry name" value="Tetratricopeptide repeat domain"/>
    <property type="match status" value="1"/>
</dbReference>
<protein>
    <recommendedName>
        <fullName evidence="3">Tetratricopeptide repeat-containing protein</fullName>
    </recommendedName>
</protein>
<keyword evidence="2" id="KW-1185">Reference proteome</keyword>
<dbReference type="SUPFAM" id="SSF48452">
    <property type="entry name" value="TPR-like"/>
    <property type="match status" value="1"/>
</dbReference>
<name>A0A1G9GLI2_9ACTN</name>
<dbReference type="AlphaFoldDB" id="A0A1G9GLI2"/>
<organism evidence="1 2">
    <name type="scientific">Glycomyces sambucus</name>
    <dbReference type="NCBI Taxonomy" id="380244"/>
    <lineage>
        <taxon>Bacteria</taxon>
        <taxon>Bacillati</taxon>
        <taxon>Actinomycetota</taxon>
        <taxon>Actinomycetes</taxon>
        <taxon>Glycomycetales</taxon>
        <taxon>Glycomycetaceae</taxon>
        <taxon>Glycomyces</taxon>
    </lineage>
</organism>
<dbReference type="OrthoDB" id="9761935at2"/>
<dbReference type="RefSeq" id="WP_143034743.1">
    <property type="nucleotide sequence ID" value="NZ_FNGF01000003.1"/>
</dbReference>
<dbReference type="EMBL" id="FNGF01000003">
    <property type="protein sequence ID" value="SDL01472.1"/>
    <property type="molecule type" value="Genomic_DNA"/>
</dbReference>
<sequence length="425" mass="47346">MAALESLQWDSANPPEAGTARARLTAQVLMIRSTNLAQMGDAAKGLRLLDSADGFVFHRDRGMLLHQRAFNLWQSGRLSDALQWFAEAEPHLAVNGPDNIYAALFHNRAMVWRDLGELRKGMENIQRAIELYDRIDIPVNRAKARFLRAQLWLDLGEVTKALSELDEVRDQFRVHSPILESYVDGSYGDALLYVGMHRQAAVRWADAIAAHRLAGDRRNAAIYEFWRAVAAFEDRQFTTAGTWAQQAMDSLYEQGNEPMAFLARLLILQGQFDAGEDGPDFAEKVVRLSDALAQRGWTLRLEQARILAARAKIRARDLDGAADLLQGEHSGPGYDALAEGLARYLAKAELAIALDRDPMPELRAGLDLLDEYRTTFGSVEFQAGVSALGIQLASKGLTHTTNHGSPAEMLQWAERCRGQALRIPR</sequence>
<gene>
    <name evidence="1" type="ORF">SAMN05216298_2277</name>
</gene>
<dbReference type="STRING" id="380244.SAMN05216298_2277"/>
<evidence type="ECO:0008006" key="3">
    <source>
        <dbReference type="Google" id="ProtNLM"/>
    </source>
</evidence>
<proteinExistence type="predicted"/>